<feature type="transmembrane region" description="Helical" evidence="5">
    <location>
        <begin position="201"/>
        <end position="218"/>
    </location>
</feature>
<evidence type="ECO:0000256" key="3">
    <source>
        <dbReference type="ARBA" id="ARBA00022989"/>
    </source>
</evidence>
<feature type="transmembrane region" description="Helical" evidence="5">
    <location>
        <begin position="387"/>
        <end position="405"/>
    </location>
</feature>
<protein>
    <submittedName>
        <fullName evidence="7">O-antigen polymerase</fullName>
    </submittedName>
</protein>
<feature type="transmembrane region" description="Helical" evidence="5">
    <location>
        <begin position="101"/>
        <end position="118"/>
    </location>
</feature>
<keyword evidence="2 5" id="KW-0812">Transmembrane</keyword>
<keyword evidence="8" id="KW-1185">Reference proteome</keyword>
<gene>
    <name evidence="7" type="ORF">PEPNEM18_00662</name>
</gene>
<evidence type="ECO:0000313" key="7">
    <source>
        <dbReference type="EMBL" id="CAC9926074.1"/>
    </source>
</evidence>
<feature type="transmembrane region" description="Helical" evidence="5">
    <location>
        <begin position="411"/>
        <end position="432"/>
    </location>
</feature>
<proteinExistence type="predicted"/>
<keyword evidence="3 5" id="KW-1133">Transmembrane helix</keyword>
<dbReference type="Pfam" id="PF04932">
    <property type="entry name" value="Wzy_C"/>
    <property type="match status" value="1"/>
</dbReference>
<feature type="transmembrane region" description="Helical" evidence="5">
    <location>
        <begin position="57"/>
        <end position="81"/>
    </location>
</feature>
<dbReference type="PANTHER" id="PTHR37422:SF13">
    <property type="entry name" value="LIPOPOLYSACCHARIDE BIOSYNTHESIS PROTEIN PA4999-RELATED"/>
    <property type="match status" value="1"/>
</dbReference>
<dbReference type="GO" id="GO:0016020">
    <property type="term" value="C:membrane"/>
    <property type="evidence" value="ECO:0007669"/>
    <property type="project" value="UniProtKB-SubCell"/>
</dbReference>
<dbReference type="InterPro" id="IPR051533">
    <property type="entry name" value="WaaL-like"/>
</dbReference>
<feature type="transmembrane region" description="Helical" evidence="5">
    <location>
        <begin position="225"/>
        <end position="241"/>
    </location>
</feature>
<feature type="transmembrane region" description="Helical" evidence="5">
    <location>
        <begin position="148"/>
        <end position="170"/>
    </location>
</feature>
<evidence type="ECO:0000313" key="8">
    <source>
        <dbReference type="Proteomes" id="UP000586454"/>
    </source>
</evidence>
<comment type="caution">
    <text evidence="7">The sequence shown here is derived from an EMBL/GenBank/DDBJ whole genome shotgun (WGS) entry which is preliminary data.</text>
</comment>
<keyword evidence="4 5" id="KW-0472">Membrane</keyword>
<reference evidence="7 8" key="1">
    <citation type="submission" date="2020-06" db="EMBL/GenBank/DDBJ databases">
        <authorList>
            <person name="Criscuolo A."/>
        </authorList>
    </citation>
    <scope>NUCLEOTIDE SEQUENCE [LARGE SCALE GENOMIC DNA]</scope>
    <source>
        <strain evidence="7">1804121828</strain>
    </source>
</reference>
<feature type="transmembrane region" description="Helical" evidence="5">
    <location>
        <begin position="247"/>
        <end position="263"/>
    </location>
</feature>
<dbReference type="EMBL" id="CAIJCS010000014">
    <property type="protein sequence ID" value="CAC9926074.1"/>
    <property type="molecule type" value="Genomic_DNA"/>
</dbReference>
<name>A0A6V6Y0G3_9FIRM</name>
<feature type="domain" description="O-antigen ligase-related" evidence="6">
    <location>
        <begin position="232"/>
        <end position="366"/>
    </location>
</feature>
<organism evidence="7 8">
    <name type="scientific">Aedoeadaptatus nemausensis</name>
    <dbReference type="NCBI Taxonomy" id="2582829"/>
    <lineage>
        <taxon>Bacteria</taxon>
        <taxon>Bacillati</taxon>
        <taxon>Bacillota</taxon>
        <taxon>Tissierellia</taxon>
        <taxon>Tissierellales</taxon>
        <taxon>Peptoniphilaceae</taxon>
        <taxon>Aedoeadaptatus</taxon>
    </lineage>
</organism>
<feature type="transmembrane region" description="Helical" evidence="5">
    <location>
        <begin position="124"/>
        <end position="141"/>
    </location>
</feature>
<dbReference type="Proteomes" id="UP000586454">
    <property type="component" value="Unassembled WGS sequence"/>
</dbReference>
<dbReference type="InterPro" id="IPR007016">
    <property type="entry name" value="O-antigen_ligase-rel_domated"/>
</dbReference>
<comment type="subcellular location">
    <subcellularLocation>
        <location evidence="1">Membrane</location>
        <topology evidence="1">Multi-pass membrane protein</topology>
    </subcellularLocation>
</comment>
<dbReference type="PANTHER" id="PTHR37422">
    <property type="entry name" value="TEICHURONIC ACID BIOSYNTHESIS PROTEIN TUAE"/>
    <property type="match status" value="1"/>
</dbReference>
<feature type="transmembrane region" description="Helical" evidence="5">
    <location>
        <begin position="268"/>
        <end position="286"/>
    </location>
</feature>
<dbReference type="RefSeq" id="WP_180499180.1">
    <property type="nucleotide sequence ID" value="NZ_CAIJCS010000014.1"/>
</dbReference>
<evidence type="ECO:0000259" key="6">
    <source>
        <dbReference type="Pfam" id="PF04932"/>
    </source>
</evidence>
<evidence type="ECO:0000256" key="5">
    <source>
        <dbReference type="SAM" id="Phobius"/>
    </source>
</evidence>
<dbReference type="AlphaFoldDB" id="A0A6V6Y0G3"/>
<evidence type="ECO:0000256" key="2">
    <source>
        <dbReference type="ARBA" id="ARBA00022692"/>
    </source>
</evidence>
<evidence type="ECO:0000256" key="4">
    <source>
        <dbReference type="ARBA" id="ARBA00023136"/>
    </source>
</evidence>
<sequence length="457" mass="51584">MMEARVKTNPLLLFALGFVIGGVGLSIKIPFVILLFAGLIGIMVFFENPMVSLIATTFGYIFLPDLLVLMLLYGTFGLYLFRKFIKKDDPLVVASHEVIPYVYFLLMAIQTATSVYFMGSLRDLAIHTAGFMYLIFLINEIKTEEQLHGIIVALVCAATLLALVGIYQYVIGVDIKKEWVDTSSNSAIRARAYSVFGNPNIFAEYLVMAIPLCVGLFWSTKRDSVRLFFLAMFVVQIASLFMTMSRGGWLGLAVAAFVFICLVRKELLLLAIPLLGAAVFVVPESIVNRFMTIFNFADSSTSYRFKIWEITEAIIHDHLMVGLGLGHLPFKMVFEQYIRTMPIYHAHNTFLQIFAEMGIVGFVLFFIFMVSIFVNLARYPLRSDNKYLKITGAALCASFSGMLFHGMFENIFYMTKITTTFWLLLAVSFALVRITKKRLALSEGEKRMDCYGKESII</sequence>
<feature type="transmembrane region" description="Helical" evidence="5">
    <location>
        <begin position="12"/>
        <end position="45"/>
    </location>
</feature>
<feature type="transmembrane region" description="Helical" evidence="5">
    <location>
        <begin position="350"/>
        <end position="375"/>
    </location>
</feature>
<evidence type="ECO:0000256" key="1">
    <source>
        <dbReference type="ARBA" id="ARBA00004141"/>
    </source>
</evidence>
<accession>A0A6V6Y0G3</accession>